<reference evidence="3" key="2">
    <citation type="submission" date="2025-08" db="UniProtKB">
        <authorList>
            <consortium name="RefSeq"/>
        </authorList>
    </citation>
    <scope>IDENTIFICATION</scope>
    <source>
        <tissue evidence="3">Blood</tissue>
    </source>
</reference>
<feature type="compositionally biased region" description="Basic residues" evidence="1">
    <location>
        <begin position="25"/>
        <end position="35"/>
    </location>
</feature>
<feature type="region of interest" description="Disordered" evidence="1">
    <location>
        <begin position="1"/>
        <end position="60"/>
    </location>
</feature>
<feature type="region of interest" description="Disordered" evidence="1">
    <location>
        <begin position="77"/>
        <end position="227"/>
    </location>
</feature>
<feature type="compositionally biased region" description="Pro residues" evidence="1">
    <location>
        <begin position="94"/>
        <end position="108"/>
    </location>
</feature>
<protein>
    <submittedName>
        <fullName evidence="3">Proline-rich proteoglycan 2-like</fullName>
    </submittedName>
</protein>
<proteinExistence type="predicted"/>
<dbReference type="AlphaFoldDB" id="A0A3Q7RSQ3"/>
<organism evidence="2 3">
    <name type="scientific">Callorhinus ursinus</name>
    <name type="common">Northern fur seal</name>
    <dbReference type="NCBI Taxonomy" id="34884"/>
    <lineage>
        <taxon>Eukaryota</taxon>
        <taxon>Metazoa</taxon>
        <taxon>Chordata</taxon>
        <taxon>Craniata</taxon>
        <taxon>Vertebrata</taxon>
        <taxon>Euteleostomi</taxon>
        <taxon>Mammalia</taxon>
        <taxon>Eutheria</taxon>
        <taxon>Laurasiatheria</taxon>
        <taxon>Carnivora</taxon>
        <taxon>Caniformia</taxon>
        <taxon>Pinnipedia</taxon>
        <taxon>Otariidae</taxon>
        <taxon>Callorhinus</taxon>
    </lineage>
</organism>
<accession>A0A3Q7RSQ3</accession>
<name>A0A3Q7RSQ3_CALUR</name>
<feature type="compositionally biased region" description="Polar residues" evidence="1">
    <location>
        <begin position="1"/>
        <end position="14"/>
    </location>
</feature>
<gene>
    <name evidence="3" type="primary">LOC112836243</name>
</gene>
<reference key="1">
    <citation type="submission" date="2019-01" db="UniProtKB">
        <authorList>
            <consortium name="RefSeq"/>
        </authorList>
    </citation>
    <scope>IDENTIFICATION</scope>
</reference>
<evidence type="ECO:0000313" key="2">
    <source>
        <dbReference type="Proteomes" id="UP000286641"/>
    </source>
</evidence>
<sequence>MQGKTSAQGGSEEQTVCAPEPGRWARGRGSGKPRPGRSGLPEPGSGQAPGAERGGHRGADRVTRGLTWSCWLRAAAATASRAATSTFPQRLRAPPRPRSPLLPKPPPLGGQFNPAELRPPPRESPQSLPPPGPRMASPVQSEEVEESQRRILWPQIATRLPPSAPPFPSSLLPPKSEAHARGNQKLRPAGKEGRQGRGGEAKPGDRPERSQEPGGGMASPAQSLDLA</sequence>
<dbReference type="InParanoid" id="A0A3Q7RSQ3"/>
<feature type="compositionally biased region" description="Basic and acidic residues" evidence="1">
    <location>
        <begin position="189"/>
        <end position="211"/>
    </location>
</feature>
<keyword evidence="2" id="KW-1185">Reference proteome</keyword>
<dbReference type="Proteomes" id="UP000286641">
    <property type="component" value="Unplaced"/>
</dbReference>
<evidence type="ECO:0000256" key="1">
    <source>
        <dbReference type="SAM" id="MobiDB-lite"/>
    </source>
</evidence>
<feature type="compositionally biased region" description="Low complexity" evidence="1">
    <location>
        <begin position="77"/>
        <end position="92"/>
    </location>
</feature>
<dbReference type="RefSeq" id="XP_025743661.1">
    <property type="nucleotide sequence ID" value="XM_025887876.1"/>
</dbReference>
<evidence type="ECO:0000313" key="3">
    <source>
        <dbReference type="RefSeq" id="XP_025743661.1"/>
    </source>
</evidence>